<dbReference type="PANTHER" id="PTHR30543:SF21">
    <property type="entry name" value="NAD(P)H-DEPENDENT FMN REDUCTASE LOT6"/>
    <property type="match status" value="1"/>
</dbReference>
<dbReference type="SUPFAM" id="SSF52218">
    <property type="entry name" value="Flavoproteins"/>
    <property type="match status" value="1"/>
</dbReference>
<keyword evidence="3" id="KW-1185">Reference proteome</keyword>
<accession>A0ABZ0SNL4</accession>
<organism evidence="2 3">
    <name type="scientific">Microbacterium rhizosphaerae</name>
    <dbReference type="NCBI Taxonomy" id="1678237"/>
    <lineage>
        <taxon>Bacteria</taxon>
        <taxon>Bacillati</taxon>
        <taxon>Actinomycetota</taxon>
        <taxon>Actinomycetes</taxon>
        <taxon>Micrococcales</taxon>
        <taxon>Microbacteriaceae</taxon>
        <taxon>Microbacterium</taxon>
    </lineage>
</organism>
<evidence type="ECO:0000259" key="1">
    <source>
        <dbReference type="Pfam" id="PF03358"/>
    </source>
</evidence>
<dbReference type="InterPro" id="IPR005025">
    <property type="entry name" value="FMN_Rdtase-like_dom"/>
</dbReference>
<dbReference type="Pfam" id="PF03358">
    <property type="entry name" value="FMN_red"/>
    <property type="match status" value="1"/>
</dbReference>
<dbReference type="Gene3D" id="3.40.50.360">
    <property type="match status" value="1"/>
</dbReference>
<dbReference type="InterPro" id="IPR029039">
    <property type="entry name" value="Flavoprotein-like_sf"/>
</dbReference>
<reference evidence="2 3" key="1">
    <citation type="submission" date="2023-11" db="EMBL/GenBank/DDBJ databases">
        <title>Genome sequence of Microbacterium rhizosphaerae KACC 19337.</title>
        <authorList>
            <person name="Choi H."/>
            <person name="Kim S."/>
            <person name="Kim Y."/>
            <person name="Kwon S.-W."/>
            <person name="Heo J."/>
        </authorList>
    </citation>
    <scope>NUCLEOTIDE SEQUENCE [LARGE SCALE GENOMIC DNA]</scope>
    <source>
        <strain evidence="2 3">KACC 19337</strain>
    </source>
</reference>
<dbReference type="EMBL" id="CP139368">
    <property type="protein sequence ID" value="WPR89252.1"/>
    <property type="molecule type" value="Genomic_DNA"/>
</dbReference>
<dbReference type="PANTHER" id="PTHR30543">
    <property type="entry name" value="CHROMATE REDUCTASE"/>
    <property type="match status" value="1"/>
</dbReference>
<evidence type="ECO:0000313" key="2">
    <source>
        <dbReference type="EMBL" id="WPR89252.1"/>
    </source>
</evidence>
<dbReference type="GO" id="GO:0016491">
    <property type="term" value="F:oxidoreductase activity"/>
    <property type="evidence" value="ECO:0007669"/>
    <property type="project" value="UniProtKB-KW"/>
</dbReference>
<feature type="domain" description="NADPH-dependent FMN reductase-like" evidence="1">
    <location>
        <begin position="5"/>
        <end position="148"/>
    </location>
</feature>
<dbReference type="RefSeq" id="WP_320941968.1">
    <property type="nucleotide sequence ID" value="NZ_BAABEU010000001.1"/>
</dbReference>
<evidence type="ECO:0000313" key="3">
    <source>
        <dbReference type="Proteomes" id="UP001323798"/>
    </source>
</evidence>
<dbReference type="Proteomes" id="UP001323798">
    <property type="component" value="Chromosome"/>
</dbReference>
<dbReference type="EC" id="1.-.-.-" evidence="2"/>
<name>A0ABZ0SNL4_9MICO</name>
<proteinExistence type="predicted"/>
<keyword evidence="2" id="KW-0560">Oxidoreductase</keyword>
<protein>
    <submittedName>
        <fullName evidence="2">NAD(P)H-dependent oxidoreductase</fullName>
        <ecNumber evidence="2">1.-.-.-</ecNumber>
    </submittedName>
</protein>
<dbReference type="InterPro" id="IPR050712">
    <property type="entry name" value="NAD(P)H-dep_reductase"/>
</dbReference>
<gene>
    <name evidence="2" type="ORF">SM116_16040</name>
</gene>
<sequence length="199" mass="21535">MTDLTIGIIVGSTRPGRVGHLVGDWVKANASAPGVTFELVDLHDYKLPLLEESFPSPAGSFAGAEANRWAHKVDEFDGYIFVVGEYNHSLPAAIKNALDYVKFEWANKSAGIVSYGSMGGARSAEHLRQIFGELQVADVRQQVMFSLFTDFAGFGTAEVAFTPAHMKVSELDTLVEQVVSWAGALRSVRELATEEQAAA</sequence>